<accession>A0A3D9SRF7</accession>
<dbReference type="AlphaFoldDB" id="A0A3D9SRF7"/>
<dbReference type="Pfam" id="PF00534">
    <property type="entry name" value="Glycos_transf_1"/>
    <property type="match status" value="1"/>
</dbReference>
<evidence type="ECO:0000256" key="2">
    <source>
        <dbReference type="SAM" id="MobiDB-lite"/>
    </source>
</evidence>
<dbReference type="SUPFAM" id="SSF53756">
    <property type="entry name" value="UDP-Glycosyltransferase/glycogen phosphorylase"/>
    <property type="match status" value="1"/>
</dbReference>
<name>A0A3D9SRF7_9ACTN</name>
<proteinExistence type="predicted"/>
<evidence type="ECO:0000313" key="5">
    <source>
        <dbReference type="Proteomes" id="UP000256661"/>
    </source>
</evidence>
<comment type="caution">
    <text evidence="4">The sequence shown here is derived from an EMBL/GenBank/DDBJ whole genome shotgun (WGS) entry which is preliminary data.</text>
</comment>
<feature type="domain" description="Glycosyl transferase family 1" evidence="3">
    <location>
        <begin position="217"/>
        <end position="371"/>
    </location>
</feature>
<dbReference type="InterPro" id="IPR001296">
    <property type="entry name" value="Glyco_trans_1"/>
</dbReference>
<dbReference type="CDD" id="cd03820">
    <property type="entry name" value="GT4_AmsD-like"/>
    <property type="match status" value="1"/>
</dbReference>
<sequence length="415" mass="45668">MKITYALLHAYGMGGTIRTVINQANAMAAAGHDVRIASVVRRRDDPQFPVDPRVRMVTVTDLRGRPAPPPAPSAPGGRLGRALRLPAPSAPRAGGEPGREVPADEAAKDTFTREVEEGFIEYVQGLDDGVLVTTRPGLNLMSARYAPERLVRVAQDHMHFGRYKPGVRAAILDDYPRLDAVVSLTEQDCEEYRAALGRAVRTERIPNPLHTLDVPRTDHTGKVIVAAGRLTRQKGFDLLLDAFAEVVERHPDWTLRIYGAGPREKRLRAQIHRHHLYNHAFLMGTVQGFDDELAQASIYALSSRFEGFAMVVLEALNCGVPLVSFDCPTGPREIIRDGENGLLVPPEDSAALAAGLCRLIDDRGFRRRLGTVAVSTAAEYGPETIRRRWETLFADLLRTKSPLLGERAADTFLPA</sequence>
<protein>
    <submittedName>
        <fullName evidence="4">Glycosyl transferase family 1</fullName>
    </submittedName>
</protein>
<feature type="region of interest" description="Disordered" evidence="2">
    <location>
        <begin position="62"/>
        <end position="107"/>
    </location>
</feature>
<gene>
    <name evidence="4" type="ORF">DFJ69_3691</name>
</gene>
<evidence type="ECO:0000259" key="3">
    <source>
        <dbReference type="Pfam" id="PF00534"/>
    </source>
</evidence>
<reference evidence="4 5" key="1">
    <citation type="submission" date="2018-08" db="EMBL/GenBank/DDBJ databases">
        <title>Sequencing the genomes of 1000 actinobacteria strains.</title>
        <authorList>
            <person name="Klenk H.-P."/>
        </authorList>
    </citation>
    <scope>NUCLEOTIDE SEQUENCE [LARGE SCALE GENOMIC DNA]</scope>
    <source>
        <strain evidence="4 5">DSM 43927</strain>
    </source>
</reference>
<dbReference type="RefSeq" id="WP_116023694.1">
    <property type="nucleotide sequence ID" value="NZ_QTTT01000001.1"/>
</dbReference>
<organism evidence="4 5">
    <name type="scientific">Thermomonospora umbrina</name>
    <dbReference type="NCBI Taxonomy" id="111806"/>
    <lineage>
        <taxon>Bacteria</taxon>
        <taxon>Bacillati</taxon>
        <taxon>Actinomycetota</taxon>
        <taxon>Actinomycetes</taxon>
        <taxon>Streptosporangiales</taxon>
        <taxon>Thermomonosporaceae</taxon>
        <taxon>Thermomonospora</taxon>
    </lineage>
</organism>
<dbReference type="PANTHER" id="PTHR12526:SF627">
    <property type="entry name" value="D-RHAMNOSYLTRANSFERASE WBPZ"/>
    <property type="match status" value="1"/>
</dbReference>
<dbReference type="GO" id="GO:0016757">
    <property type="term" value="F:glycosyltransferase activity"/>
    <property type="evidence" value="ECO:0007669"/>
    <property type="project" value="InterPro"/>
</dbReference>
<keyword evidence="5" id="KW-1185">Reference proteome</keyword>
<dbReference type="PANTHER" id="PTHR12526">
    <property type="entry name" value="GLYCOSYLTRANSFERASE"/>
    <property type="match status" value="1"/>
</dbReference>
<dbReference type="EMBL" id="QTTT01000001">
    <property type="protein sequence ID" value="REE98207.1"/>
    <property type="molecule type" value="Genomic_DNA"/>
</dbReference>
<dbReference type="Proteomes" id="UP000256661">
    <property type="component" value="Unassembled WGS sequence"/>
</dbReference>
<feature type="compositionally biased region" description="Low complexity" evidence="2">
    <location>
        <begin position="74"/>
        <end position="94"/>
    </location>
</feature>
<dbReference type="OrthoDB" id="570545at2"/>
<keyword evidence="1 4" id="KW-0808">Transferase</keyword>
<dbReference type="Gene3D" id="3.40.50.2000">
    <property type="entry name" value="Glycogen Phosphorylase B"/>
    <property type="match status" value="2"/>
</dbReference>
<feature type="compositionally biased region" description="Basic and acidic residues" evidence="2">
    <location>
        <begin position="97"/>
        <end position="107"/>
    </location>
</feature>
<evidence type="ECO:0000256" key="1">
    <source>
        <dbReference type="ARBA" id="ARBA00022679"/>
    </source>
</evidence>
<evidence type="ECO:0000313" key="4">
    <source>
        <dbReference type="EMBL" id="REE98207.1"/>
    </source>
</evidence>